<gene>
    <name evidence="1" type="ORF">HanXRQr2_Chr06g0276391</name>
</gene>
<reference evidence="1" key="1">
    <citation type="journal article" date="2017" name="Nature">
        <title>The sunflower genome provides insights into oil metabolism, flowering and Asterid evolution.</title>
        <authorList>
            <person name="Badouin H."/>
            <person name="Gouzy J."/>
            <person name="Grassa C.J."/>
            <person name="Murat F."/>
            <person name="Staton S.E."/>
            <person name="Cottret L."/>
            <person name="Lelandais-Briere C."/>
            <person name="Owens G.L."/>
            <person name="Carrere S."/>
            <person name="Mayjonade B."/>
            <person name="Legrand L."/>
            <person name="Gill N."/>
            <person name="Kane N.C."/>
            <person name="Bowers J.E."/>
            <person name="Hubner S."/>
            <person name="Bellec A."/>
            <person name="Berard A."/>
            <person name="Berges H."/>
            <person name="Blanchet N."/>
            <person name="Boniface M.C."/>
            <person name="Brunel D."/>
            <person name="Catrice O."/>
            <person name="Chaidir N."/>
            <person name="Claudel C."/>
            <person name="Donnadieu C."/>
            <person name="Faraut T."/>
            <person name="Fievet G."/>
            <person name="Helmstetter N."/>
            <person name="King M."/>
            <person name="Knapp S.J."/>
            <person name="Lai Z."/>
            <person name="Le Paslier M.C."/>
            <person name="Lippi Y."/>
            <person name="Lorenzon L."/>
            <person name="Mandel J.R."/>
            <person name="Marage G."/>
            <person name="Marchand G."/>
            <person name="Marquand E."/>
            <person name="Bret-Mestries E."/>
            <person name="Morien E."/>
            <person name="Nambeesan S."/>
            <person name="Nguyen T."/>
            <person name="Pegot-Espagnet P."/>
            <person name="Pouilly N."/>
            <person name="Raftis F."/>
            <person name="Sallet E."/>
            <person name="Schiex T."/>
            <person name="Thomas J."/>
            <person name="Vandecasteele C."/>
            <person name="Vares D."/>
            <person name="Vear F."/>
            <person name="Vautrin S."/>
            <person name="Crespi M."/>
            <person name="Mangin B."/>
            <person name="Burke J.M."/>
            <person name="Salse J."/>
            <person name="Munos S."/>
            <person name="Vincourt P."/>
            <person name="Rieseberg L.H."/>
            <person name="Langlade N.B."/>
        </authorList>
    </citation>
    <scope>NUCLEOTIDE SEQUENCE</scope>
    <source>
        <tissue evidence="1">Leaves</tissue>
    </source>
</reference>
<protein>
    <submittedName>
        <fullName evidence="1">Uncharacterized protein</fullName>
    </submittedName>
</protein>
<name>A0A9K3IW30_HELAN</name>
<reference evidence="1" key="2">
    <citation type="submission" date="2020-06" db="EMBL/GenBank/DDBJ databases">
        <title>Helianthus annuus Genome sequencing and assembly Release 2.</title>
        <authorList>
            <person name="Gouzy J."/>
            <person name="Langlade N."/>
            <person name="Munos S."/>
        </authorList>
    </citation>
    <scope>NUCLEOTIDE SEQUENCE</scope>
    <source>
        <tissue evidence="1">Leaves</tissue>
    </source>
</reference>
<dbReference type="Proteomes" id="UP000215914">
    <property type="component" value="Unassembled WGS sequence"/>
</dbReference>
<evidence type="ECO:0000313" key="2">
    <source>
        <dbReference type="Proteomes" id="UP000215914"/>
    </source>
</evidence>
<dbReference type="EMBL" id="MNCJ02000321">
    <property type="protein sequence ID" value="KAF5803865.1"/>
    <property type="molecule type" value="Genomic_DNA"/>
</dbReference>
<organism evidence="1 2">
    <name type="scientific">Helianthus annuus</name>
    <name type="common">Common sunflower</name>
    <dbReference type="NCBI Taxonomy" id="4232"/>
    <lineage>
        <taxon>Eukaryota</taxon>
        <taxon>Viridiplantae</taxon>
        <taxon>Streptophyta</taxon>
        <taxon>Embryophyta</taxon>
        <taxon>Tracheophyta</taxon>
        <taxon>Spermatophyta</taxon>
        <taxon>Magnoliopsida</taxon>
        <taxon>eudicotyledons</taxon>
        <taxon>Gunneridae</taxon>
        <taxon>Pentapetalae</taxon>
        <taxon>asterids</taxon>
        <taxon>campanulids</taxon>
        <taxon>Asterales</taxon>
        <taxon>Asteraceae</taxon>
        <taxon>Asteroideae</taxon>
        <taxon>Heliantheae alliance</taxon>
        <taxon>Heliantheae</taxon>
        <taxon>Helianthus</taxon>
    </lineage>
</organism>
<accession>A0A9K3IW30</accession>
<dbReference type="Gramene" id="mRNA:HanXRQr2_Chr06g0276391">
    <property type="protein sequence ID" value="mRNA:HanXRQr2_Chr06g0276391"/>
    <property type="gene ID" value="HanXRQr2_Chr06g0276391"/>
</dbReference>
<proteinExistence type="predicted"/>
<comment type="caution">
    <text evidence="1">The sequence shown here is derived from an EMBL/GenBank/DDBJ whole genome shotgun (WGS) entry which is preliminary data.</text>
</comment>
<evidence type="ECO:0000313" key="1">
    <source>
        <dbReference type="EMBL" id="KAF5803865.1"/>
    </source>
</evidence>
<dbReference type="AlphaFoldDB" id="A0A9K3IW30"/>
<sequence length="40" mass="4965">MYMYYITQVGPFSVRMTIDPSLWHKMMWHHPGVWIDPRKK</sequence>
<keyword evidence="2" id="KW-1185">Reference proteome</keyword>